<dbReference type="STRING" id="1459.AF332_08775"/>
<dbReference type="NCBIfam" id="TIGR03426">
    <property type="entry name" value="shape_MreD"/>
    <property type="match status" value="1"/>
</dbReference>
<evidence type="ECO:0000313" key="9">
    <source>
        <dbReference type="EMBL" id="KON86890.1"/>
    </source>
</evidence>
<feature type="transmembrane region" description="Helical" evidence="8">
    <location>
        <begin position="58"/>
        <end position="88"/>
    </location>
</feature>
<keyword evidence="3" id="KW-1003">Cell membrane</keyword>
<name>A0A0M0GAF6_SPOGL</name>
<dbReference type="PATRIC" id="fig|1459.3.peg.1863"/>
<feature type="transmembrane region" description="Helical" evidence="8">
    <location>
        <begin position="34"/>
        <end position="51"/>
    </location>
</feature>
<accession>A0A0M0GAF6</accession>
<dbReference type="GO" id="GO:0005886">
    <property type="term" value="C:plasma membrane"/>
    <property type="evidence" value="ECO:0007669"/>
    <property type="project" value="UniProtKB-SubCell"/>
</dbReference>
<evidence type="ECO:0000313" key="10">
    <source>
        <dbReference type="Proteomes" id="UP000037109"/>
    </source>
</evidence>
<comment type="similarity">
    <text evidence="2">Belongs to the MreD family.</text>
</comment>
<dbReference type="GO" id="GO:0008360">
    <property type="term" value="P:regulation of cell shape"/>
    <property type="evidence" value="ECO:0007669"/>
    <property type="project" value="UniProtKB-KW"/>
</dbReference>
<evidence type="ECO:0000256" key="8">
    <source>
        <dbReference type="SAM" id="Phobius"/>
    </source>
</evidence>
<dbReference type="InterPro" id="IPR007227">
    <property type="entry name" value="Cell_shape_determining_MreD"/>
</dbReference>
<evidence type="ECO:0000256" key="7">
    <source>
        <dbReference type="ARBA" id="ARBA00023136"/>
    </source>
</evidence>
<feature type="transmembrane region" description="Helical" evidence="8">
    <location>
        <begin position="100"/>
        <end position="119"/>
    </location>
</feature>
<dbReference type="EMBL" id="LGUF01000007">
    <property type="protein sequence ID" value="KON86890.1"/>
    <property type="molecule type" value="Genomic_DNA"/>
</dbReference>
<evidence type="ECO:0000256" key="4">
    <source>
        <dbReference type="ARBA" id="ARBA00022692"/>
    </source>
</evidence>
<evidence type="ECO:0000256" key="1">
    <source>
        <dbReference type="ARBA" id="ARBA00004651"/>
    </source>
</evidence>
<dbReference type="Proteomes" id="UP000037109">
    <property type="component" value="Unassembled WGS sequence"/>
</dbReference>
<keyword evidence="4 8" id="KW-0812">Transmembrane</keyword>
<protein>
    <submittedName>
        <fullName evidence="9">Rod shape-determining protein MreD</fullName>
    </submittedName>
</protein>
<evidence type="ECO:0000256" key="3">
    <source>
        <dbReference type="ARBA" id="ARBA00022475"/>
    </source>
</evidence>
<proteinExistence type="inferred from homology"/>
<sequence length="171" mass="19346">MRRFLLPLILLALFIGESIFVQITPHDLLGSEKIAVPRFLMAGLLFLTIFGSKKHGILYGLLFGLLFDIVYVEIIGIYLFLFPLIAFITTKLMKILQMNIAMASIIVLLGITLLEAGVYQMNLLIHHTDMDFAAFLSSRLVPTLILNVIFIILAVYPLKRLFEKFEASLND</sequence>
<feature type="transmembrane region" description="Helical" evidence="8">
    <location>
        <begin position="140"/>
        <end position="158"/>
    </location>
</feature>
<comment type="caution">
    <text evidence="9">The sequence shown here is derived from an EMBL/GenBank/DDBJ whole genome shotgun (WGS) entry which is preliminary data.</text>
</comment>
<dbReference type="OrthoDB" id="1653857at2"/>
<keyword evidence="5" id="KW-0133">Cell shape</keyword>
<reference evidence="10" key="1">
    <citation type="submission" date="2015-07" db="EMBL/GenBank/DDBJ databases">
        <title>Fjat-10036 dsm4.</title>
        <authorList>
            <person name="Liu B."/>
            <person name="Wang J."/>
            <person name="Zhu Y."/>
            <person name="Liu G."/>
            <person name="Chen Q."/>
            <person name="Chen Z."/>
            <person name="Lan J."/>
            <person name="Che J."/>
            <person name="Ge C."/>
            <person name="Shi H."/>
            <person name="Pan Z."/>
            <person name="Liu X."/>
        </authorList>
    </citation>
    <scope>NUCLEOTIDE SEQUENCE [LARGE SCALE GENOMIC DNA]</scope>
    <source>
        <strain evidence="10">DSM 4</strain>
    </source>
</reference>
<evidence type="ECO:0000256" key="6">
    <source>
        <dbReference type="ARBA" id="ARBA00022989"/>
    </source>
</evidence>
<gene>
    <name evidence="9" type="ORF">AF332_08775</name>
</gene>
<organism evidence="9 10">
    <name type="scientific">Sporosarcina globispora</name>
    <name type="common">Bacillus globisporus</name>
    <dbReference type="NCBI Taxonomy" id="1459"/>
    <lineage>
        <taxon>Bacteria</taxon>
        <taxon>Bacillati</taxon>
        <taxon>Bacillota</taxon>
        <taxon>Bacilli</taxon>
        <taxon>Bacillales</taxon>
        <taxon>Caryophanaceae</taxon>
        <taxon>Sporosarcina</taxon>
    </lineage>
</organism>
<keyword evidence="6 8" id="KW-1133">Transmembrane helix</keyword>
<keyword evidence="7 8" id="KW-0472">Membrane</keyword>
<dbReference type="AlphaFoldDB" id="A0A0M0GAF6"/>
<dbReference type="Pfam" id="PF04093">
    <property type="entry name" value="MreD"/>
    <property type="match status" value="1"/>
</dbReference>
<evidence type="ECO:0000256" key="5">
    <source>
        <dbReference type="ARBA" id="ARBA00022960"/>
    </source>
</evidence>
<dbReference type="RefSeq" id="WP_053434249.1">
    <property type="nucleotide sequence ID" value="NZ_LGUF01000007.1"/>
</dbReference>
<keyword evidence="10" id="KW-1185">Reference proteome</keyword>
<evidence type="ECO:0000256" key="2">
    <source>
        <dbReference type="ARBA" id="ARBA00007776"/>
    </source>
</evidence>
<comment type="subcellular location">
    <subcellularLocation>
        <location evidence="1">Cell membrane</location>
        <topology evidence="1">Multi-pass membrane protein</topology>
    </subcellularLocation>
</comment>